<dbReference type="Gene3D" id="3.30.70.1230">
    <property type="entry name" value="Nucleotide cyclase"/>
    <property type="match status" value="1"/>
</dbReference>
<dbReference type="Proteomes" id="UP000717585">
    <property type="component" value="Unassembled WGS sequence"/>
</dbReference>
<reference evidence="3" key="1">
    <citation type="submission" date="2021-05" db="EMBL/GenBank/DDBJ databases">
        <title>A free-living protist that lacks canonical eukaryotic 1 DNA replication and segregation systems.</title>
        <authorList>
            <person name="Salas-Leiva D.E."/>
            <person name="Tromer E.C."/>
            <person name="Curtis B.A."/>
            <person name="Jerlstrom-Hultqvist J."/>
            <person name="Kolisko M."/>
            <person name="Yi Z."/>
            <person name="Salas-Leiva J.S."/>
            <person name="Gallot-Lavallee L."/>
            <person name="Kops G.J.P.L."/>
            <person name="Archibald J.M."/>
            <person name="Simpson A.G.B."/>
            <person name="Roger A.J."/>
        </authorList>
    </citation>
    <scope>NUCLEOTIDE SEQUENCE</scope>
    <source>
        <strain evidence="3">BICM</strain>
    </source>
</reference>
<gene>
    <name evidence="3" type="ORF">J8273_8272</name>
</gene>
<feature type="compositionally biased region" description="Polar residues" evidence="1">
    <location>
        <begin position="571"/>
        <end position="593"/>
    </location>
</feature>
<dbReference type="GO" id="GO:0035556">
    <property type="term" value="P:intracellular signal transduction"/>
    <property type="evidence" value="ECO:0007669"/>
    <property type="project" value="InterPro"/>
</dbReference>
<keyword evidence="4" id="KW-1185">Reference proteome</keyword>
<dbReference type="PANTHER" id="PTHR43081">
    <property type="entry name" value="ADENYLATE CYCLASE, TERMINAL-DIFFERENTIATION SPECIFIC-RELATED"/>
    <property type="match status" value="1"/>
</dbReference>
<dbReference type="AlphaFoldDB" id="A0A8J6E164"/>
<dbReference type="CDD" id="cd07302">
    <property type="entry name" value="CHD"/>
    <property type="match status" value="1"/>
</dbReference>
<dbReference type="OrthoDB" id="2021138at2759"/>
<dbReference type="PANTHER" id="PTHR43081:SF1">
    <property type="entry name" value="ADENYLATE CYCLASE, TERMINAL-DIFFERENTIATION SPECIFIC"/>
    <property type="match status" value="1"/>
</dbReference>
<dbReference type="GO" id="GO:0009190">
    <property type="term" value="P:cyclic nucleotide biosynthetic process"/>
    <property type="evidence" value="ECO:0007669"/>
    <property type="project" value="InterPro"/>
</dbReference>
<dbReference type="SMART" id="SM00044">
    <property type="entry name" value="CYCc"/>
    <property type="match status" value="1"/>
</dbReference>
<comment type="caution">
    <text evidence="3">The sequence shown here is derived from an EMBL/GenBank/DDBJ whole genome shotgun (WGS) entry which is preliminary data.</text>
</comment>
<dbReference type="InterPro" id="IPR050697">
    <property type="entry name" value="Adenylyl/Guanylyl_Cyclase_3/4"/>
</dbReference>
<evidence type="ECO:0000259" key="2">
    <source>
        <dbReference type="PROSITE" id="PS50125"/>
    </source>
</evidence>
<evidence type="ECO:0000256" key="1">
    <source>
        <dbReference type="SAM" id="MobiDB-lite"/>
    </source>
</evidence>
<sequence>MREKTFNGVFFNNSNNVGVKSDGRTVSAIQFEIPIATASVGLIRETVYSHLVRNSYTSATTNPACHRKKLEMIDRLPKLLTPLGPLTPLTLAIHCDLQRLKLVSRTSFFLDNTDQAAHVRTLGTETAAGQSTNPSTAIATLEVISKVAVGVTDPKLILIYCSKVHDPAVAHAVIAKNIASTPVLMVSNDRSDPWMSAFSISDKGSIGVGVAETDSDPFNAALAASFEACHSAGKDPGKLSSDQPGAVVVFNTMQQHDDVIDGVRQCFGEASLTGAAEDLRDNWIVSQSGVYHRAVAVVAMWTLCEAMIVSQTGFVATDYEGTVTGVSRDGLTITTINSLPAVEVYNRWTGNAAKRDLLSLNPLGKVRPDSHQVILPFRITRVTESGGLETMTPFEEGDFVKPMVGSADKIRNRLLSIMNPVTERMHTVHGAMVFISNGLHPVVCDVIPHFKNQFRKAGGGVSVQFPRGIYAKFDHSPMNFIGQTVIDPIRTTDPDDIDTLTGLGLSSTGCISRNESSQSLQLMVGENDLSSDSAEFQLISPRSASPYPSIGSPRESVAMNFRSPGERSGIIRSTSLGGTASTMPSPMVTHRSQLSGSLNRPTIIAPLQEVGQPVEPLTLLDEDGIERDPADGMGLDEAQYNDLSFTVLAFGDSRELLPTNDVTILFTNIQSSCSLWQHSPRAMMEAMEAHNHVLRSTLARCRSQWPGTIVKIEADRFMIAFVSPLYAACFSAVAQIALMTADWPHIDHGDYSMVKSSKPRHCPVCFKHGAPLGKHCRKAPTHDCPLHKRRNVPVFRGLRVKMGFHTGRPEPMYDLASNKVDYIGIDVNLAARICSAAEGGQILMSKRSAELIQDEDFTAIGGAQLESRGVYGLKGIGEETLVELRVPWLARDFDGSAGQC</sequence>
<protein>
    <submittedName>
        <fullName evidence="3">Adenylate and Guanylate cyclase catalytic domain</fullName>
    </submittedName>
</protein>
<feature type="region of interest" description="Disordered" evidence="1">
    <location>
        <begin position="568"/>
        <end position="593"/>
    </location>
</feature>
<evidence type="ECO:0000313" key="3">
    <source>
        <dbReference type="EMBL" id="KAG9390232.1"/>
    </source>
</evidence>
<dbReference type="SUPFAM" id="SSF55073">
    <property type="entry name" value="Nucleotide cyclase"/>
    <property type="match status" value="1"/>
</dbReference>
<evidence type="ECO:0000313" key="4">
    <source>
        <dbReference type="Proteomes" id="UP000717585"/>
    </source>
</evidence>
<organism evidence="3 4">
    <name type="scientific">Carpediemonas membranifera</name>
    <dbReference type="NCBI Taxonomy" id="201153"/>
    <lineage>
        <taxon>Eukaryota</taxon>
        <taxon>Metamonada</taxon>
        <taxon>Carpediemonas-like organisms</taxon>
        <taxon>Carpediemonas</taxon>
    </lineage>
</organism>
<name>A0A8J6E164_9EUKA</name>
<dbReference type="InterPro" id="IPR001054">
    <property type="entry name" value="A/G_cyclase"/>
</dbReference>
<dbReference type="EMBL" id="JAHDYR010000066">
    <property type="protein sequence ID" value="KAG9390232.1"/>
    <property type="molecule type" value="Genomic_DNA"/>
</dbReference>
<dbReference type="Pfam" id="PF00211">
    <property type="entry name" value="Guanylate_cyc"/>
    <property type="match status" value="1"/>
</dbReference>
<feature type="domain" description="Guanylate cyclase" evidence="2">
    <location>
        <begin position="663"/>
        <end position="834"/>
    </location>
</feature>
<proteinExistence type="predicted"/>
<accession>A0A8J6E164</accession>
<dbReference type="PROSITE" id="PS50125">
    <property type="entry name" value="GUANYLATE_CYCLASE_2"/>
    <property type="match status" value="1"/>
</dbReference>
<dbReference type="InterPro" id="IPR029787">
    <property type="entry name" value="Nucleotide_cyclase"/>
</dbReference>
<dbReference type="InterPro" id="IPR013702">
    <property type="entry name" value="FIST_domain_N"/>
</dbReference>
<dbReference type="Pfam" id="PF08495">
    <property type="entry name" value="FIST"/>
    <property type="match status" value="1"/>
</dbReference>